<evidence type="ECO:0000313" key="2">
    <source>
        <dbReference type="EMBL" id="QDV52474.1"/>
    </source>
</evidence>
<protein>
    <submittedName>
        <fullName evidence="2">Uncharacterized protein</fullName>
    </submittedName>
</protein>
<feature type="transmembrane region" description="Helical" evidence="1">
    <location>
        <begin position="713"/>
        <end position="732"/>
    </location>
</feature>
<dbReference type="OrthoDB" id="248730at2"/>
<evidence type="ECO:0000313" key="3">
    <source>
        <dbReference type="Proteomes" id="UP000318313"/>
    </source>
</evidence>
<dbReference type="Proteomes" id="UP000318313">
    <property type="component" value="Chromosome"/>
</dbReference>
<keyword evidence="1" id="KW-0812">Transmembrane</keyword>
<feature type="transmembrane region" description="Helical" evidence="1">
    <location>
        <begin position="493"/>
        <end position="514"/>
    </location>
</feature>
<sequence length="791" mass="91164">MKLRPRLPVALLLLIFLLLGSRLIWTLGVSADSGRLLGDEWIAQVRSLTNWEPPVPYRTPAEQAAYWVEQTREMQAAQQAPQVAMGAAWMLDSPCRFFQYKAKLDEPSSSYRFTLQPGSDHETVKARENDFERRAREACLKQSELATRLDPSDKHLWRNRALLLFQFQDNAWNPSVFFPPHGVGNWQELYGFIPRTENWQAILDECAQHDPDNALYDYLAAIYLSSVSNQKNSLWQTEILDLPKHKLAQQRLRAGLKKPFLKTGYTGEAATLAFLSHTTFTMNQQTQMAESRKNNFREKYILCRLFQILDQEYQSEFLLKQYDALDVYFRDYLKISQQLSNGPAYDNFAKLGQDFYSLEKVKLITLNQKFPGLFEPTEYEAILTEFRQILLKQKTYNKAIKQIEKGEKYSPNDTPHFFRLALLSATSVNLIIISLTCAMLTGVLSWFGTRDPNSEFVGMGFWRPLVCWFLGTSISLILWGLATTQKNPFKIDYQSLLFIHWTGYILFVLGLLYLIHAGFSVPWLQLLGISFLMALLVLIIYSSTGFIQLWIKIPQTYITALITLSLLFTTLSLHQTVKFFREKLHSQKRAILICSLILVIAAILVPYGLKPATVDQISVRLKGGLLYPFTWLSFLKFRMIDGEFSNIFGLFNSTATRVWLTWYWLTGELFAAFISVSLLLLWYLKRQSRLIEGGFPNLLQTRKRISLRHTGRVLTQSCLIAALLFSLVYLAVAPNFLQATQTQILKNYQRLEDCDVSQKKTRAVQAEIEADTSFMNQLRIGETNTEELFAR</sequence>
<feature type="transmembrane region" description="Helical" evidence="1">
    <location>
        <begin position="460"/>
        <end position="481"/>
    </location>
</feature>
<organism evidence="2 3">
    <name type="scientific">Gimesia fumaroli</name>
    <dbReference type="NCBI Taxonomy" id="2527976"/>
    <lineage>
        <taxon>Bacteria</taxon>
        <taxon>Pseudomonadati</taxon>
        <taxon>Planctomycetota</taxon>
        <taxon>Planctomycetia</taxon>
        <taxon>Planctomycetales</taxon>
        <taxon>Planctomycetaceae</taxon>
        <taxon>Gimesia</taxon>
    </lineage>
</organism>
<dbReference type="KEGG" id="gfm:Enr17x_45370"/>
<gene>
    <name evidence="2" type="ORF">Enr17x_45370</name>
</gene>
<keyword evidence="1" id="KW-1133">Transmembrane helix</keyword>
<feature type="transmembrane region" description="Helical" evidence="1">
    <location>
        <begin position="420"/>
        <end position="448"/>
    </location>
</feature>
<feature type="transmembrane region" description="Helical" evidence="1">
    <location>
        <begin position="662"/>
        <end position="684"/>
    </location>
</feature>
<feature type="transmembrane region" description="Helical" evidence="1">
    <location>
        <begin position="526"/>
        <end position="551"/>
    </location>
</feature>
<dbReference type="AlphaFoldDB" id="A0A518IHA3"/>
<dbReference type="RefSeq" id="WP_145311792.1">
    <property type="nucleotide sequence ID" value="NZ_CP037452.1"/>
</dbReference>
<accession>A0A518IHA3</accession>
<evidence type="ECO:0000256" key="1">
    <source>
        <dbReference type="SAM" id="Phobius"/>
    </source>
</evidence>
<feature type="transmembrane region" description="Helical" evidence="1">
    <location>
        <begin position="557"/>
        <end position="577"/>
    </location>
</feature>
<keyword evidence="3" id="KW-1185">Reference proteome</keyword>
<keyword evidence="1" id="KW-0472">Membrane</keyword>
<name>A0A518IHA3_9PLAN</name>
<reference evidence="2 3" key="1">
    <citation type="submission" date="2019-03" db="EMBL/GenBank/DDBJ databases">
        <title>Deep-cultivation of Planctomycetes and their phenomic and genomic characterization uncovers novel biology.</title>
        <authorList>
            <person name="Wiegand S."/>
            <person name="Jogler M."/>
            <person name="Boedeker C."/>
            <person name="Pinto D."/>
            <person name="Vollmers J."/>
            <person name="Rivas-Marin E."/>
            <person name="Kohn T."/>
            <person name="Peeters S.H."/>
            <person name="Heuer A."/>
            <person name="Rast P."/>
            <person name="Oberbeckmann S."/>
            <person name="Bunk B."/>
            <person name="Jeske O."/>
            <person name="Meyerdierks A."/>
            <person name="Storesund J.E."/>
            <person name="Kallscheuer N."/>
            <person name="Luecker S."/>
            <person name="Lage O.M."/>
            <person name="Pohl T."/>
            <person name="Merkel B.J."/>
            <person name="Hornburger P."/>
            <person name="Mueller R.-W."/>
            <person name="Bruemmer F."/>
            <person name="Labrenz M."/>
            <person name="Spormann A.M."/>
            <person name="Op den Camp H."/>
            <person name="Overmann J."/>
            <person name="Amann R."/>
            <person name="Jetten M.S.M."/>
            <person name="Mascher T."/>
            <person name="Medema M.H."/>
            <person name="Devos D.P."/>
            <person name="Kaster A.-K."/>
            <person name="Ovreas L."/>
            <person name="Rohde M."/>
            <person name="Galperin M.Y."/>
            <person name="Jogler C."/>
        </authorList>
    </citation>
    <scope>NUCLEOTIDE SEQUENCE [LARGE SCALE GENOMIC DNA]</scope>
    <source>
        <strain evidence="2 3">Enr17</strain>
    </source>
</reference>
<feature type="transmembrane region" description="Helical" evidence="1">
    <location>
        <begin position="589"/>
        <end position="609"/>
    </location>
</feature>
<dbReference type="EMBL" id="CP037452">
    <property type="protein sequence ID" value="QDV52474.1"/>
    <property type="molecule type" value="Genomic_DNA"/>
</dbReference>
<proteinExistence type="predicted"/>